<feature type="region of interest" description="Disordered" evidence="5">
    <location>
        <begin position="718"/>
        <end position="749"/>
    </location>
</feature>
<reference evidence="7 8" key="1">
    <citation type="journal article" date="2014" name="BMC Genomics">
        <title>Comparative genomics of the major fungal agents of human and animal Sporotrichosis: Sporothrix schenckii and Sporothrix brasiliensis.</title>
        <authorList>
            <person name="Teixeira M.M."/>
            <person name="de Almeida L.G."/>
            <person name="Kubitschek-Barreira P."/>
            <person name="Alves F.L."/>
            <person name="Kioshima E.S."/>
            <person name="Abadio A.K."/>
            <person name="Fernandes L."/>
            <person name="Derengowski L.S."/>
            <person name="Ferreira K.S."/>
            <person name="Souza R.C."/>
            <person name="Ruiz J.C."/>
            <person name="de Andrade N.C."/>
            <person name="Paes H.C."/>
            <person name="Nicola A.M."/>
            <person name="Albuquerque P."/>
            <person name="Gerber A.L."/>
            <person name="Martins V.P."/>
            <person name="Peconick L.D."/>
            <person name="Neto A.V."/>
            <person name="Chaucanez C.B."/>
            <person name="Silva P.A."/>
            <person name="Cunha O.L."/>
            <person name="de Oliveira F.F."/>
            <person name="dos Santos T.C."/>
            <person name="Barros A.L."/>
            <person name="Soares M.A."/>
            <person name="de Oliveira L.M."/>
            <person name="Marini M.M."/>
            <person name="Villalobos-Duno H."/>
            <person name="Cunha M.M."/>
            <person name="de Hoog S."/>
            <person name="da Silveira J.F."/>
            <person name="Henrissat B."/>
            <person name="Nino-Vega G.A."/>
            <person name="Cisalpino P.S."/>
            <person name="Mora-Montes H.M."/>
            <person name="Almeida S.R."/>
            <person name="Stajich J.E."/>
            <person name="Lopes-Bezerra L.M."/>
            <person name="Vasconcelos A.T."/>
            <person name="Felipe M.S."/>
        </authorList>
    </citation>
    <scope>NUCLEOTIDE SEQUENCE [LARGE SCALE GENOMIC DNA]</scope>
    <source>
        <strain evidence="7 8">5110</strain>
    </source>
</reference>
<evidence type="ECO:0000256" key="4">
    <source>
        <dbReference type="ARBA" id="ARBA00023136"/>
    </source>
</evidence>
<dbReference type="Gene3D" id="1.20.1250.20">
    <property type="entry name" value="MFS general substrate transporter like domains"/>
    <property type="match status" value="1"/>
</dbReference>
<evidence type="ECO:0000256" key="6">
    <source>
        <dbReference type="SAM" id="Phobius"/>
    </source>
</evidence>
<dbReference type="RefSeq" id="XP_040619030.1">
    <property type="nucleotide sequence ID" value="XM_040759678.1"/>
</dbReference>
<evidence type="ECO:0000256" key="3">
    <source>
        <dbReference type="ARBA" id="ARBA00022989"/>
    </source>
</evidence>
<evidence type="ECO:0000313" key="8">
    <source>
        <dbReference type="Proteomes" id="UP000031575"/>
    </source>
</evidence>
<dbReference type="SUPFAM" id="SSF103473">
    <property type="entry name" value="MFS general substrate transporter"/>
    <property type="match status" value="1"/>
</dbReference>
<keyword evidence="2 6" id="KW-0812">Transmembrane</keyword>
<name>A0A0C2IW44_9PEZI</name>
<evidence type="ECO:0000256" key="2">
    <source>
        <dbReference type="ARBA" id="ARBA00022692"/>
    </source>
</evidence>
<sequence>MSTSWPLLSPVRTAPAGQGQGQRQPSRPTTAGSRPATMTTVATFGSGTTTTTITAGIPTRPKRLSGPAKDAREDYHDFIGTMEKSTKQTVFSEQQRKRRRAQRLPVGTTRLFDHGRMRLIPFPSANPKDPLNLPKWRKWTAIYAGVNPAAIRNATFTLSTTSASLNLTTTLGPLLPPDTTPFSTSQINMLTTVPMLTTAAASYVQIPLSVAVGRRPVLLLASACAWIGALWAGLSSIGSQAAAAATMSSAFQQHVAARALVGLGAGAVNALVPLVAAHDLVFLHQRHLVLAVSFAIQALVTASLSAAAPFLAAFYDWRWMYYIVGTAGFLAWLALVALVPETRWTLRTKTQLCGGGCGGDGDLSVYADEDNDRRKRNARLDYEAHGGRTLWTDTGVFVVSPFAAWQWSRAGSSVVDLVRTALLPAVVWVTVVQAVLLVASTAAAELAATMLLVAASATTTKADPFSLTGLVPGVTLGVAGVLTLVLGAVGARFTLAVTRHLRAQQNRRLSVLTPTERRAHKKARPTVRREAEHNLPVLVLPLALAIAGSFVVGAVLNYASTSTVLLLLGPTLLALAMVLALVGGSVFLMESYPVWAGPCLAHANSWRFVAAFFPQGTTASFVAREGALEVWAVYAEILIVTSLGLPALFFGGRWLRTWAAGTVSGSSEDTNTVGDAGRRATMIVSPSLSESTMMTGSTVSSTTATPASVRADTVRSSEFLGPHPGTAVDVGRTRHQSLRDEGTITGRAL</sequence>
<evidence type="ECO:0000256" key="1">
    <source>
        <dbReference type="ARBA" id="ARBA00004141"/>
    </source>
</evidence>
<feature type="transmembrane region" description="Helical" evidence="6">
    <location>
        <begin position="288"/>
        <end position="313"/>
    </location>
</feature>
<proteinExistence type="predicted"/>
<feature type="transmembrane region" description="Helical" evidence="6">
    <location>
        <begin position="538"/>
        <end position="558"/>
    </location>
</feature>
<dbReference type="PANTHER" id="PTHR23502">
    <property type="entry name" value="MAJOR FACILITATOR SUPERFAMILY"/>
    <property type="match status" value="1"/>
</dbReference>
<comment type="subcellular location">
    <subcellularLocation>
        <location evidence="1">Membrane</location>
        <topology evidence="1">Multi-pass membrane protein</topology>
    </subcellularLocation>
</comment>
<feature type="transmembrane region" description="Helical" evidence="6">
    <location>
        <begin position="217"/>
        <end position="235"/>
    </location>
</feature>
<feature type="compositionally biased region" description="Low complexity" evidence="5">
    <location>
        <begin position="37"/>
        <end position="59"/>
    </location>
</feature>
<feature type="transmembrane region" description="Helical" evidence="6">
    <location>
        <begin position="255"/>
        <end position="276"/>
    </location>
</feature>
<feature type="transmembrane region" description="Helical" evidence="6">
    <location>
        <begin position="319"/>
        <end position="339"/>
    </location>
</feature>
<keyword evidence="8" id="KW-1185">Reference proteome</keyword>
<dbReference type="PANTHER" id="PTHR23502:SF164">
    <property type="entry name" value="MAJOR FACILITATOR SUPERFAMILY (MFS) PROFILE DOMAIN-CONTAINING PROTEIN"/>
    <property type="match status" value="1"/>
</dbReference>
<gene>
    <name evidence="7" type="ORF">SPBR_01367</name>
</gene>
<feature type="transmembrane region" description="Helical" evidence="6">
    <location>
        <begin position="467"/>
        <end position="491"/>
    </location>
</feature>
<feature type="region of interest" description="Disordered" evidence="5">
    <location>
        <begin position="1"/>
        <end position="70"/>
    </location>
</feature>
<feature type="compositionally biased region" description="Low complexity" evidence="5">
    <location>
        <begin position="12"/>
        <end position="29"/>
    </location>
</feature>
<accession>A0A0C2IW44</accession>
<dbReference type="GeneID" id="63674599"/>
<feature type="transmembrane region" description="Helical" evidence="6">
    <location>
        <begin position="631"/>
        <end position="650"/>
    </location>
</feature>
<protein>
    <recommendedName>
        <fullName evidence="9">Major facilitator superfamily transporter</fullName>
    </recommendedName>
</protein>
<feature type="transmembrane region" description="Helical" evidence="6">
    <location>
        <begin position="427"/>
        <end position="455"/>
    </location>
</feature>
<dbReference type="GO" id="GO:0005886">
    <property type="term" value="C:plasma membrane"/>
    <property type="evidence" value="ECO:0007669"/>
    <property type="project" value="TreeGrafter"/>
</dbReference>
<evidence type="ECO:0008006" key="9">
    <source>
        <dbReference type="Google" id="ProtNLM"/>
    </source>
</evidence>
<keyword evidence="4 6" id="KW-0472">Membrane</keyword>
<dbReference type="InterPro" id="IPR011701">
    <property type="entry name" value="MFS"/>
</dbReference>
<evidence type="ECO:0000313" key="7">
    <source>
        <dbReference type="EMBL" id="KIH91020.1"/>
    </source>
</evidence>
<dbReference type="InterPro" id="IPR036259">
    <property type="entry name" value="MFS_trans_sf"/>
</dbReference>
<dbReference type="GO" id="GO:0022857">
    <property type="term" value="F:transmembrane transporter activity"/>
    <property type="evidence" value="ECO:0007669"/>
    <property type="project" value="InterPro"/>
</dbReference>
<dbReference type="VEuPathDB" id="FungiDB:SPBR_01367"/>
<dbReference type="Pfam" id="PF07690">
    <property type="entry name" value="MFS_1"/>
    <property type="match status" value="1"/>
</dbReference>
<organism evidence="7 8">
    <name type="scientific">Sporothrix brasiliensis 5110</name>
    <dbReference type="NCBI Taxonomy" id="1398154"/>
    <lineage>
        <taxon>Eukaryota</taxon>
        <taxon>Fungi</taxon>
        <taxon>Dikarya</taxon>
        <taxon>Ascomycota</taxon>
        <taxon>Pezizomycotina</taxon>
        <taxon>Sordariomycetes</taxon>
        <taxon>Sordariomycetidae</taxon>
        <taxon>Ophiostomatales</taxon>
        <taxon>Ophiostomataceae</taxon>
        <taxon>Sporothrix</taxon>
    </lineage>
</organism>
<feature type="transmembrane region" description="Helical" evidence="6">
    <location>
        <begin position="565"/>
        <end position="588"/>
    </location>
</feature>
<dbReference type="AlphaFoldDB" id="A0A0C2IW44"/>
<dbReference type="Proteomes" id="UP000031575">
    <property type="component" value="Unassembled WGS sequence"/>
</dbReference>
<dbReference type="OrthoDB" id="268400at2759"/>
<comment type="caution">
    <text evidence="7">The sequence shown here is derived from an EMBL/GenBank/DDBJ whole genome shotgun (WGS) entry which is preliminary data.</text>
</comment>
<keyword evidence="3 6" id="KW-1133">Transmembrane helix</keyword>
<evidence type="ECO:0000256" key="5">
    <source>
        <dbReference type="SAM" id="MobiDB-lite"/>
    </source>
</evidence>
<dbReference type="EMBL" id="AWTV01000007">
    <property type="protein sequence ID" value="KIH91020.1"/>
    <property type="molecule type" value="Genomic_DNA"/>
</dbReference>
<dbReference type="HOGENOM" id="CLU_008455_13_4_1"/>